<dbReference type="EMBL" id="AP029612">
    <property type="protein sequence ID" value="BFG70667.1"/>
    <property type="molecule type" value="Genomic_DNA"/>
</dbReference>
<accession>A0AAT9GJ04</accession>
<name>A0AAT9GJ04_9BACT</name>
<feature type="transmembrane region" description="Helical" evidence="1">
    <location>
        <begin position="45"/>
        <end position="62"/>
    </location>
</feature>
<sequence>MKTFDQPQRQSPFAVAIMFFYIFRVVIGQVWPFAIGIFFGKKENIGMKFLIIGGGLVLYILIKTLLDYWFMKFSIQQGQLLVRKGVFTKKKVTIPLERIQAVHLEQGLLHSLTGTYKVLIDTAGTDEAELKIYAIAAEDATALRNILLNAMQQAVDDGKSEATVAVNNYQLVSKLSIGGLFKLSLSANHLETMGIIAAFVIGKYEDIKPLINRIPLLQQLDSYSDTVQFTWTVITSLVIISLIITMLISIVRTFLRFYDYTVKKDGKGFHIRWGLLQVKQKMIPFNKIQMVSWRSNFVRRLIGLGLLHLKVAGQKEEKVKLRLELPITSPEQVTSIIHTYQVSPPRQDSGQGYQIHPSYILQRAFLITLPALLILTIGFYFIWQWNSLWILLWWPISIAKNWWYWMNFRFWISTEGLQRYASTFGKTEMLLNWNNIQYVHLRQSLFQKKRGLATLFLHTAAGRFELPYISYEQGLSISDYALYKTESTQQTWM</sequence>
<feature type="transmembrane region" description="Helical" evidence="1">
    <location>
        <begin position="388"/>
        <end position="405"/>
    </location>
</feature>
<evidence type="ECO:0000313" key="3">
    <source>
        <dbReference type="EMBL" id="BFG70667.1"/>
    </source>
</evidence>
<dbReference type="RefSeq" id="WP_353548308.1">
    <property type="nucleotide sequence ID" value="NZ_AP029612.1"/>
</dbReference>
<dbReference type="PIRSF" id="PIRSF026631">
    <property type="entry name" value="UCP026631"/>
    <property type="match status" value="1"/>
</dbReference>
<evidence type="ECO:0000259" key="2">
    <source>
        <dbReference type="Pfam" id="PF03703"/>
    </source>
</evidence>
<feature type="transmembrane region" description="Helical" evidence="1">
    <location>
        <begin position="12"/>
        <end position="39"/>
    </location>
</feature>
<organism evidence="3">
    <name type="scientific">Sediminibacterium sp. KACHI17</name>
    <dbReference type="NCBI Taxonomy" id="1751071"/>
    <lineage>
        <taxon>Bacteria</taxon>
        <taxon>Pseudomonadati</taxon>
        <taxon>Bacteroidota</taxon>
        <taxon>Chitinophagia</taxon>
        <taxon>Chitinophagales</taxon>
        <taxon>Chitinophagaceae</taxon>
        <taxon>Sediminibacterium</taxon>
    </lineage>
</organism>
<feature type="domain" description="YdbS-like PH" evidence="2">
    <location>
        <begin position="68"/>
        <end position="147"/>
    </location>
</feature>
<feature type="transmembrane region" description="Helical" evidence="1">
    <location>
        <begin position="229"/>
        <end position="255"/>
    </location>
</feature>
<keyword evidence="1" id="KW-0812">Transmembrane</keyword>
<dbReference type="Pfam" id="PF03703">
    <property type="entry name" value="bPH_2"/>
    <property type="match status" value="3"/>
</dbReference>
<gene>
    <name evidence="3" type="ORF">KACHI17_15480</name>
</gene>
<dbReference type="PANTHER" id="PTHR34473">
    <property type="entry name" value="UPF0699 TRANSMEMBRANE PROTEIN YDBS"/>
    <property type="match status" value="1"/>
</dbReference>
<keyword evidence="1" id="KW-0472">Membrane</keyword>
<evidence type="ECO:0000256" key="1">
    <source>
        <dbReference type="SAM" id="Phobius"/>
    </source>
</evidence>
<keyword evidence="1" id="KW-1133">Transmembrane helix</keyword>
<feature type="domain" description="YdbS-like PH" evidence="2">
    <location>
        <begin position="258"/>
        <end position="322"/>
    </location>
</feature>
<dbReference type="PANTHER" id="PTHR34473:SF2">
    <property type="entry name" value="UPF0699 TRANSMEMBRANE PROTEIN YDBT"/>
    <property type="match status" value="1"/>
</dbReference>
<feature type="transmembrane region" description="Helical" evidence="1">
    <location>
        <begin position="364"/>
        <end position="382"/>
    </location>
</feature>
<feature type="domain" description="YdbS-like PH" evidence="2">
    <location>
        <begin position="405"/>
        <end position="477"/>
    </location>
</feature>
<proteinExistence type="predicted"/>
<dbReference type="InterPro" id="IPR014529">
    <property type="entry name" value="UCP026631"/>
</dbReference>
<dbReference type="InterPro" id="IPR005182">
    <property type="entry name" value="YdbS-like_PH"/>
</dbReference>
<protein>
    <recommendedName>
        <fullName evidence="2">YdbS-like PH domain-containing protein</fullName>
    </recommendedName>
</protein>
<reference evidence="3" key="1">
    <citation type="submission" date="2024-02" db="EMBL/GenBank/DDBJ databases">
        <title>Sediminibacterium planktonica sp. nov. and Sediminibacterium longus sp. nov., isolated from surface lake and river water.</title>
        <authorList>
            <person name="Watanabe K."/>
            <person name="Takemine S."/>
            <person name="Ishii Y."/>
            <person name="Ogata Y."/>
            <person name="Shindo C."/>
            <person name="Suda W."/>
        </authorList>
    </citation>
    <scope>NUCLEOTIDE SEQUENCE</scope>
    <source>
        <strain evidence="3">KACHI17</strain>
    </source>
</reference>
<dbReference type="AlphaFoldDB" id="A0AAT9GJ04"/>